<evidence type="ECO:0000313" key="2">
    <source>
        <dbReference type="Proteomes" id="UP000261828"/>
    </source>
</evidence>
<organism evidence="1 2">
    <name type="scientific">Flagellimonas nanhaiensis</name>
    <dbReference type="NCBI Taxonomy" id="2292706"/>
    <lineage>
        <taxon>Bacteria</taxon>
        <taxon>Pseudomonadati</taxon>
        <taxon>Bacteroidota</taxon>
        <taxon>Flavobacteriia</taxon>
        <taxon>Flavobacteriales</taxon>
        <taxon>Flavobacteriaceae</taxon>
        <taxon>Flagellimonas</taxon>
    </lineage>
</organism>
<reference evidence="1 2" key="1">
    <citation type="submission" date="2018-08" db="EMBL/GenBank/DDBJ databases">
        <title>Muricauda nanhaiensis sp. nov., isolated from seawater of the South China Sea.</title>
        <authorList>
            <person name="Dang Y."/>
        </authorList>
    </citation>
    <scope>NUCLEOTIDE SEQUENCE [LARGE SCALE GENOMIC DNA]</scope>
    <source>
        <strain evidence="1 2">SM1704</strain>
    </source>
</reference>
<name>A0A371JSD8_9FLAO</name>
<dbReference type="OrthoDB" id="9794455at2"/>
<dbReference type="AlphaFoldDB" id="A0A371JSD8"/>
<keyword evidence="2" id="KW-1185">Reference proteome</keyword>
<sequence length="255" mass="29393">MRQMTKVKLVFIMCFVGFLSIKAQEEIKIHSHNDYHQRIPFWDAFTSGAKSIEADIILKDGELFVAHEEKSIALGQTLEPMYLLPLQRAKQLYGEEQLEFQLMLDVKTDAYKTLDAIVMLLDQYLRYLKPYNQTGVSIVISGNRPKEVDYDNYPEHIQFDCQNILTMPQDKWDKVAMISINFKKLSNWNGEGEPKNLEKVKEFIDSAKKFGKPIRFWGTPDTEGSWKTLIDLGIDFIGTDDPLAANSFIKTKNSP</sequence>
<dbReference type="EMBL" id="QTJX01000001">
    <property type="protein sequence ID" value="RDY60730.1"/>
    <property type="molecule type" value="Genomic_DNA"/>
</dbReference>
<evidence type="ECO:0000313" key="1">
    <source>
        <dbReference type="EMBL" id="RDY60730.1"/>
    </source>
</evidence>
<dbReference type="SUPFAM" id="SSF51695">
    <property type="entry name" value="PLC-like phosphodiesterases"/>
    <property type="match status" value="1"/>
</dbReference>
<proteinExistence type="predicted"/>
<dbReference type="Gene3D" id="3.20.20.190">
    <property type="entry name" value="Phosphatidylinositol (PI) phosphodiesterase"/>
    <property type="match status" value="1"/>
</dbReference>
<evidence type="ECO:0008006" key="3">
    <source>
        <dbReference type="Google" id="ProtNLM"/>
    </source>
</evidence>
<dbReference type="GO" id="GO:0008081">
    <property type="term" value="F:phosphoric diester hydrolase activity"/>
    <property type="evidence" value="ECO:0007669"/>
    <property type="project" value="InterPro"/>
</dbReference>
<dbReference type="Proteomes" id="UP000261828">
    <property type="component" value="Unassembled WGS sequence"/>
</dbReference>
<dbReference type="InterPro" id="IPR017946">
    <property type="entry name" value="PLC-like_Pdiesterase_TIM-brl"/>
</dbReference>
<comment type="caution">
    <text evidence="1">The sequence shown here is derived from an EMBL/GenBank/DDBJ whole genome shotgun (WGS) entry which is preliminary data.</text>
</comment>
<protein>
    <recommendedName>
        <fullName evidence="3">Glycerophosphodiester phosphodiesterase</fullName>
    </recommendedName>
</protein>
<dbReference type="GO" id="GO:0006629">
    <property type="term" value="P:lipid metabolic process"/>
    <property type="evidence" value="ECO:0007669"/>
    <property type="project" value="InterPro"/>
</dbReference>
<accession>A0A371JSD8</accession>
<gene>
    <name evidence="1" type="ORF">DX873_00680</name>
</gene>